<dbReference type="InterPro" id="IPR037490">
    <property type="entry name" value="WAP"/>
</dbReference>
<reference evidence="3" key="1">
    <citation type="submission" date="2022-08" db="EMBL/GenBank/DDBJ databases">
        <authorList>
            <person name="Gutierrez-Valencia J."/>
        </authorList>
    </citation>
    <scope>NUCLEOTIDE SEQUENCE</scope>
</reference>
<dbReference type="Proteomes" id="UP001154282">
    <property type="component" value="Unassembled WGS sequence"/>
</dbReference>
<comment type="caution">
    <text evidence="3">The sequence shown here is derived from an EMBL/GenBank/DDBJ whole genome shotgun (WGS) entry which is preliminary data.</text>
</comment>
<evidence type="ECO:0000313" key="3">
    <source>
        <dbReference type="EMBL" id="CAI0442779.1"/>
    </source>
</evidence>
<evidence type="ECO:0000256" key="1">
    <source>
        <dbReference type="SAM" id="MobiDB-lite"/>
    </source>
</evidence>
<evidence type="ECO:0000313" key="4">
    <source>
        <dbReference type="Proteomes" id="UP001154282"/>
    </source>
</evidence>
<protein>
    <recommendedName>
        <fullName evidence="5">WPP domain-associated protein</fullName>
    </recommendedName>
</protein>
<dbReference type="PANTHER" id="PTHR33883">
    <property type="entry name" value="WPP DOMAIN-ASSOCIATED PROTEIN"/>
    <property type="match status" value="1"/>
</dbReference>
<proteinExistence type="predicted"/>
<keyword evidence="2" id="KW-0472">Membrane</keyword>
<dbReference type="EMBL" id="CAMGYJ010000007">
    <property type="protein sequence ID" value="CAI0442779.1"/>
    <property type="molecule type" value="Genomic_DNA"/>
</dbReference>
<evidence type="ECO:0008006" key="5">
    <source>
        <dbReference type="Google" id="ProtNLM"/>
    </source>
</evidence>
<feature type="transmembrane region" description="Helical" evidence="2">
    <location>
        <begin position="78"/>
        <end position="103"/>
    </location>
</feature>
<dbReference type="AlphaFoldDB" id="A0AAV0M7P8"/>
<keyword evidence="2" id="KW-1133">Transmembrane helix</keyword>
<name>A0AAV0M7P8_9ROSI</name>
<keyword evidence="4" id="KW-1185">Reference proteome</keyword>
<gene>
    <name evidence="3" type="ORF">LITE_LOCUS27389</name>
</gene>
<feature type="region of interest" description="Disordered" evidence="1">
    <location>
        <begin position="36"/>
        <end position="62"/>
    </location>
</feature>
<sequence>MHLWPTIKLRDSFSIDYIRRLDWNLHRMKVDKKSKQRLLDDGGDQESGAPGDEGVEEEEGSISKDGFTERAAFVCREIFLVLSCCYCCFCCGGEMFLIALISLELEFAGLLPPINHHHTLPLSRDKEDEKERSAMDGIVGKVGGRFRISLTDSTMMKILHSAMDKSHERVKSEQGVILRLTEISKFYELAVMLLDGCLRFVGDEAVASSSNSAVAEESGDEDVVGDLAEIRDRLRGRLRETELAIAEKDREFRCRFGDESPELKRLDSLGVDFRLEKLKSSAEGNSEEEFSELQHSVDQQVMNIKQKLGPEYKMVEKRRNKSVDCLRIDQMGSEIDILKSTMDLAFGRMHSVMSLSESEKQAEQRWGCEIERGTTAVLIRGFMEDLEERFVSEIDMRGKRGSIALNVGLMDVMNELRCLQDESMSPRGKVREVLGKIENLVQWYGGHGNQEASLVKSLDEYDQERKPESMVDCSDGGFNEVNDTTDASREELVNEIEMLQMGMEESCLQSSMTEKIYLAVIEGMLYDFRSWLRDRDIESRIKEEIVKDVVEGTVYQWNQKLGNDRIEGEIREEVHQIVLSEVMKEIGSRLQFTLMESQDVVYECKLEGELREEMNEVLFRGTCRDWNDVVERHEAEEGLGKEVSLTVFGESLRDITETGNHMARSLKWAEDLYSSECMENAVKEEICMVFLRETCKSWQDEIDAHCYEDFLKEEIFRLLVTEVISEAYEIGKGGGCVSADGLHESAEFNVIQKPSSLDLIPVGHSKMKLQKDHLCIGGLQEGDANKQVISGKLLTEMKSNCSSVSSSVTRAIEHLAVSKRHLSELRGGLGIRDGDMIVTYVDHAAVELLQPEKSEEVKLTLSAAAIEQLVSVSEVFTTFNCAVEARLGLNISRLQEATQRLSPLVEVVASMKSKESRYAEAFIRQSENLRRAEIEVDLLGDQVDALLGLLEKIYHILHQYPPILQQNFEVSDILMMIKRQLHN</sequence>
<organism evidence="3 4">
    <name type="scientific">Linum tenue</name>
    <dbReference type="NCBI Taxonomy" id="586396"/>
    <lineage>
        <taxon>Eukaryota</taxon>
        <taxon>Viridiplantae</taxon>
        <taxon>Streptophyta</taxon>
        <taxon>Embryophyta</taxon>
        <taxon>Tracheophyta</taxon>
        <taxon>Spermatophyta</taxon>
        <taxon>Magnoliopsida</taxon>
        <taxon>eudicotyledons</taxon>
        <taxon>Gunneridae</taxon>
        <taxon>Pentapetalae</taxon>
        <taxon>rosids</taxon>
        <taxon>fabids</taxon>
        <taxon>Malpighiales</taxon>
        <taxon>Linaceae</taxon>
        <taxon>Linum</taxon>
    </lineage>
</organism>
<accession>A0AAV0M7P8</accession>
<dbReference type="PANTHER" id="PTHR33883:SF7">
    <property type="entry name" value="OS04G0521600 PROTEIN"/>
    <property type="match status" value="1"/>
</dbReference>
<keyword evidence="2" id="KW-0812">Transmembrane</keyword>
<evidence type="ECO:0000256" key="2">
    <source>
        <dbReference type="SAM" id="Phobius"/>
    </source>
</evidence>